<dbReference type="AlphaFoldDB" id="A0A3R6A3W2"/>
<keyword evidence="3" id="KW-1185">Reference proteome</keyword>
<dbReference type="Proteomes" id="UP000482671">
    <property type="component" value="Unassembled WGS sequence"/>
</dbReference>
<evidence type="ECO:0000313" key="2">
    <source>
        <dbReference type="EMBL" id="MTV03789.1"/>
    </source>
</evidence>
<dbReference type="Proteomes" id="UP000434916">
    <property type="component" value="Unassembled WGS sequence"/>
</dbReference>
<sequence>MAIDTERIFLLATKKSQRVENLTYCIGVHRLGTPNMEYILGETDNNREYRQGDEVSYIYHAEYAYTLQEALDWLNNVN</sequence>
<proteinExistence type="predicted"/>
<protein>
    <submittedName>
        <fullName evidence="2">Uncharacterized protein</fullName>
    </submittedName>
</protein>
<comment type="caution">
    <text evidence="2">The sequence shown here is derived from an EMBL/GenBank/DDBJ whole genome shotgun (WGS) entry which is preliminary data.</text>
</comment>
<organism evidence="2 4">
    <name type="scientific">Parabacteroides merdae</name>
    <dbReference type="NCBI Taxonomy" id="46503"/>
    <lineage>
        <taxon>Bacteria</taxon>
        <taxon>Pseudomonadati</taxon>
        <taxon>Bacteroidota</taxon>
        <taxon>Bacteroidia</taxon>
        <taxon>Bacteroidales</taxon>
        <taxon>Tannerellaceae</taxon>
        <taxon>Parabacteroides</taxon>
    </lineage>
</organism>
<accession>A0A3R6A3W2</accession>
<dbReference type="EMBL" id="WNCN01000038">
    <property type="protein sequence ID" value="MTU41480.1"/>
    <property type="molecule type" value="Genomic_DNA"/>
</dbReference>
<gene>
    <name evidence="1" type="ORF">GMD82_18940</name>
    <name evidence="2" type="ORF">GME02_19580</name>
</gene>
<evidence type="ECO:0000313" key="3">
    <source>
        <dbReference type="Proteomes" id="UP000434916"/>
    </source>
</evidence>
<dbReference type="RefSeq" id="WP_032585271.1">
    <property type="nucleotide sequence ID" value="NZ_JBDGDA010000082.1"/>
</dbReference>
<evidence type="ECO:0000313" key="1">
    <source>
        <dbReference type="EMBL" id="MTU41480.1"/>
    </source>
</evidence>
<name>A0A3R6A3W2_9BACT</name>
<reference evidence="3 4" key="1">
    <citation type="journal article" date="2019" name="Nat. Med.">
        <title>A library of human gut bacterial isolates paired with longitudinal multiomics data enables mechanistic microbiome research.</title>
        <authorList>
            <person name="Poyet M."/>
            <person name="Groussin M."/>
            <person name="Gibbons S.M."/>
            <person name="Avila-Pacheco J."/>
            <person name="Jiang X."/>
            <person name="Kearney S.M."/>
            <person name="Perrotta A.R."/>
            <person name="Berdy B."/>
            <person name="Zhao S."/>
            <person name="Lieberman T.D."/>
            <person name="Swanson P.K."/>
            <person name="Smith M."/>
            <person name="Roesemann S."/>
            <person name="Alexander J.E."/>
            <person name="Rich S.A."/>
            <person name="Livny J."/>
            <person name="Vlamakis H."/>
            <person name="Clish C."/>
            <person name="Bullock K."/>
            <person name="Deik A."/>
            <person name="Scott J."/>
            <person name="Pierce K.A."/>
            <person name="Xavier R.J."/>
            <person name="Alm E.J."/>
        </authorList>
    </citation>
    <scope>NUCLEOTIDE SEQUENCE [LARGE SCALE GENOMIC DNA]</scope>
    <source>
        <strain evidence="2 4">BIOML-A11</strain>
        <strain evidence="1 3">BIOML-A29</strain>
    </source>
</reference>
<evidence type="ECO:0000313" key="4">
    <source>
        <dbReference type="Proteomes" id="UP000482671"/>
    </source>
</evidence>
<dbReference type="EMBL" id="WNDD01000034">
    <property type="protein sequence ID" value="MTV03789.1"/>
    <property type="molecule type" value="Genomic_DNA"/>
</dbReference>